<comment type="caution">
    <text evidence="10">The sequence shown here is derived from an EMBL/GenBank/DDBJ whole genome shotgun (WGS) entry which is preliminary data.</text>
</comment>
<proteinExistence type="inferred from homology"/>
<protein>
    <recommendedName>
        <fullName evidence="1">protein acetyllysine N-acetyltransferase</fullName>
        <ecNumber evidence="1">2.3.1.286</ecNumber>
    </recommendedName>
</protein>
<dbReference type="GO" id="GO:0000122">
    <property type="term" value="P:negative regulation of transcription by RNA polymerase II"/>
    <property type="evidence" value="ECO:0007669"/>
    <property type="project" value="TreeGrafter"/>
</dbReference>
<dbReference type="GO" id="GO:0017136">
    <property type="term" value="F:histone deacetylase activity, NAD-dependent"/>
    <property type="evidence" value="ECO:0007669"/>
    <property type="project" value="TreeGrafter"/>
</dbReference>
<evidence type="ECO:0000256" key="1">
    <source>
        <dbReference type="ARBA" id="ARBA00012928"/>
    </source>
</evidence>
<dbReference type="SUPFAM" id="SSF52467">
    <property type="entry name" value="DHS-like NAD/FAD-binding domain"/>
    <property type="match status" value="1"/>
</dbReference>
<keyword evidence="2" id="KW-0808">Transferase</keyword>
<gene>
    <name evidence="10" type="ORF">AB1Y20_002283</name>
</gene>
<accession>A0AB34J8Y5</accession>
<sequence>MGDGSLGYASRLSFRADLGGQLGDPELTDSDADCATKSAELADLIRSATHVIAFTGAGISTSAGIPDFRGPNGVWTKQRRGEEAPKASMPFSQARPSLTHQALLGLHRAKKLQYLCSQNVDCLHLRSGFPRSRLAELHGNCFVERCEGCKREYTRDFEIESVGFKLTGRRCTGCNGALRDHCLDWDDPLPEEELSTTEREAAKADLAICLGTSLQITPACDLPLRVRRKQRHKPQGGKLVIINLQRTPKDGKASLVIHRKADEVMRRVMQTLQIPIPPYVRRDAFLVSHELRSRHGVTIGDADSGLDLVVKLRSVHGAECPLTWLASCDAELVVNGHTSPGKDPSSVDASLGTSHTANVRLAERSRATGKPWEMVLKPGELHVLSVLSVLLTLHFVPGCTEGPTQVKYDADCAMGRRATRAEATRMEVITCRLSYDEDESGRKSKRPERPEDDPNQQKIPRSR</sequence>
<dbReference type="PANTHER" id="PTHR11085">
    <property type="entry name" value="NAD-DEPENDENT PROTEIN DEACYLASE SIRTUIN-5, MITOCHONDRIAL-RELATED"/>
    <property type="match status" value="1"/>
</dbReference>
<dbReference type="InterPro" id="IPR026590">
    <property type="entry name" value="Ssirtuin_cat_dom"/>
</dbReference>
<dbReference type="Pfam" id="PF02146">
    <property type="entry name" value="SIR2"/>
    <property type="match status" value="2"/>
</dbReference>
<keyword evidence="11" id="KW-1185">Reference proteome</keyword>
<dbReference type="Gene3D" id="3.40.50.1220">
    <property type="entry name" value="TPP-binding domain"/>
    <property type="match status" value="1"/>
</dbReference>
<dbReference type="PROSITE" id="PS50305">
    <property type="entry name" value="SIRTUIN"/>
    <property type="match status" value="1"/>
</dbReference>
<feature type="binding site" evidence="7">
    <location>
        <position position="146"/>
    </location>
    <ligand>
        <name>Zn(2+)</name>
        <dbReference type="ChEBI" id="CHEBI:29105"/>
    </ligand>
</feature>
<feature type="domain" description="Deacetylase sirtuin-type" evidence="9">
    <location>
        <begin position="31"/>
        <end position="275"/>
    </location>
</feature>
<dbReference type="AlphaFoldDB" id="A0AB34J8Y5"/>
<feature type="binding site" evidence="7">
    <location>
        <position position="149"/>
    </location>
    <ligand>
        <name>Zn(2+)</name>
        <dbReference type="ChEBI" id="CHEBI:29105"/>
    </ligand>
</feature>
<organism evidence="10 11">
    <name type="scientific">Prymnesium parvum</name>
    <name type="common">Toxic golden alga</name>
    <dbReference type="NCBI Taxonomy" id="97485"/>
    <lineage>
        <taxon>Eukaryota</taxon>
        <taxon>Haptista</taxon>
        <taxon>Haptophyta</taxon>
        <taxon>Prymnesiophyceae</taxon>
        <taxon>Prymnesiales</taxon>
        <taxon>Prymnesiaceae</taxon>
        <taxon>Prymnesium</taxon>
    </lineage>
</organism>
<evidence type="ECO:0000259" key="9">
    <source>
        <dbReference type="PROSITE" id="PS50305"/>
    </source>
</evidence>
<dbReference type="GO" id="GO:0070403">
    <property type="term" value="F:NAD+ binding"/>
    <property type="evidence" value="ECO:0007669"/>
    <property type="project" value="InterPro"/>
</dbReference>
<dbReference type="EMBL" id="JBGBPQ010000011">
    <property type="protein sequence ID" value="KAL1515666.1"/>
    <property type="molecule type" value="Genomic_DNA"/>
</dbReference>
<evidence type="ECO:0000256" key="5">
    <source>
        <dbReference type="ARBA" id="ARBA00023027"/>
    </source>
</evidence>
<dbReference type="InterPro" id="IPR029035">
    <property type="entry name" value="DHS-like_NAD/FAD-binding_dom"/>
</dbReference>
<evidence type="ECO:0000256" key="6">
    <source>
        <dbReference type="ARBA" id="ARBA00038170"/>
    </source>
</evidence>
<comment type="similarity">
    <text evidence="6">Belongs to the sirtuin family. Class IV subfamily.</text>
</comment>
<dbReference type="GO" id="GO:0003714">
    <property type="term" value="F:transcription corepressor activity"/>
    <property type="evidence" value="ECO:0007669"/>
    <property type="project" value="TreeGrafter"/>
</dbReference>
<evidence type="ECO:0000313" key="10">
    <source>
        <dbReference type="EMBL" id="KAL1515666.1"/>
    </source>
</evidence>
<evidence type="ECO:0000256" key="4">
    <source>
        <dbReference type="ARBA" id="ARBA00022833"/>
    </source>
</evidence>
<name>A0AB34J8Y5_PRYPA</name>
<keyword evidence="5" id="KW-0520">NAD</keyword>
<keyword evidence="3 7" id="KW-0479">Metal-binding</keyword>
<dbReference type="FunFam" id="3.40.50.1220:FF:000038">
    <property type="entry name" value="NAD-dependent protein deacetylase sirtuin-6 isoform X2"/>
    <property type="match status" value="1"/>
</dbReference>
<dbReference type="GO" id="GO:0005634">
    <property type="term" value="C:nucleus"/>
    <property type="evidence" value="ECO:0007669"/>
    <property type="project" value="TreeGrafter"/>
</dbReference>
<keyword evidence="4 7" id="KW-0862">Zinc</keyword>
<feature type="binding site" evidence="7">
    <location>
        <position position="174"/>
    </location>
    <ligand>
        <name>Zn(2+)</name>
        <dbReference type="ChEBI" id="CHEBI:29105"/>
    </ligand>
</feature>
<reference evidence="10 11" key="1">
    <citation type="journal article" date="2024" name="Science">
        <title>Giant polyketide synthase enzymes in the biosynthesis of giant marine polyether toxins.</title>
        <authorList>
            <person name="Fallon T.R."/>
            <person name="Shende V.V."/>
            <person name="Wierzbicki I.H."/>
            <person name="Pendleton A.L."/>
            <person name="Watervoot N.F."/>
            <person name="Auber R.P."/>
            <person name="Gonzalez D.J."/>
            <person name="Wisecaver J.H."/>
            <person name="Moore B.S."/>
        </authorList>
    </citation>
    <scope>NUCLEOTIDE SEQUENCE [LARGE SCALE GENOMIC DNA]</scope>
    <source>
        <strain evidence="10 11">12B1</strain>
    </source>
</reference>
<dbReference type="GO" id="GO:0046872">
    <property type="term" value="F:metal ion binding"/>
    <property type="evidence" value="ECO:0007669"/>
    <property type="project" value="UniProtKB-KW"/>
</dbReference>
<evidence type="ECO:0000313" key="11">
    <source>
        <dbReference type="Proteomes" id="UP001515480"/>
    </source>
</evidence>
<feature type="region of interest" description="Disordered" evidence="8">
    <location>
        <begin position="433"/>
        <end position="463"/>
    </location>
</feature>
<evidence type="ECO:0000256" key="3">
    <source>
        <dbReference type="ARBA" id="ARBA00022723"/>
    </source>
</evidence>
<dbReference type="EC" id="2.3.1.286" evidence="1"/>
<evidence type="ECO:0000256" key="2">
    <source>
        <dbReference type="ARBA" id="ARBA00022679"/>
    </source>
</evidence>
<dbReference type="Proteomes" id="UP001515480">
    <property type="component" value="Unassembled WGS sequence"/>
</dbReference>
<dbReference type="PANTHER" id="PTHR11085:SF12">
    <property type="entry name" value="NAD-DEPENDENT PROTEIN DEACYLASE SIRTUIN-6"/>
    <property type="match status" value="1"/>
</dbReference>
<evidence type="ECO:0000256" key="8">
    <source>
        <dbReference type="SAM" id="MobiDB-lite"/>
    </source>
</evidence>
<dbReference type="InterPro" id="IPR050134">
    <property type="entry name" value="NAD-dep_sirtuin_deacylases"/>
</dbReference>
<dbReference type="InterPro" id="IPR003000">
    <property type="entry name" value="Sirtuin"/>
</dbReference>
<feature type="binding site" evidence="7">
    <location>
        <position position="171"/>
    </location>
    <ligand>
        <name>Zn(2+)</name>
        <dbReference type="ChEBI" id="CHEBI:29105"/>
    </ligand>
</feature>
<evidence type="ECO:0000256" key="7">
    <source>
        <dbReference type="PROSITE-ProRule" id="PRU00236"/>
    </source>
</evidence>
<feature type="active site" description="Proton acceptor" evidence="7">
    <location>
        <position position="138"/>
    </location>
</feature>
<dbReference type="Gene3D" id="2.20.28.200">
    <property type="match status" value="1"/>
</dbReference>